<reference evidence="2" key="1">
    <citation type="submission" date="2015-07" db="EMBL/GenBank/DDBJ databases">
        <title>Genome sequencing of Sunxiuqinia dokdonensis strain SK.</title>
        <authorList>
            <person name="Ahn S."/>
            <person name="Kim B.-C."/>
        </authorList>
    </citation>
    <scope>NUCLEOTIDE SEQUENCE [LARGE SCALE GENOMIC DNA]</scope>
    <source>
        <strain evidence="2">SK</strain>
    </source>
</reference>
<comment type="caution">
    <text evidence="1">The sequence shown here is derived from an EMBL/GenBank/DDBJ whole genome shotgun (WGS) entry which is preliminary data.</text>
</comment>
<name>A0A0L8VFE2_9BACT</name>
<dbReference type="EMBL" id="LGIA01000014">
    <property type="protein sequence ID" value="KOH46907.1"/>
    <property type="molecule type" value="Genomic_DNA"/>
</dbReference>
<gene>
    <name evidence="1" type="ORF">NC99_03070</name>
</gene>
<keyword evidence="2" id="KW-1185">Reference proteome</keyword>
<accession>A0A0L8VFE2</accession>
<evidence type="ECO:0000313" key="1">
    <source>
        <dbReference type="EMBL" id="KOH46907.1"/>
    </source>
</evidence>
<dbReference type="AlphaFoldDB" id="A0A0L8VFE2"/>
<dbReference type="RefSeq" id="WP_053179086.1">
    <property type="nucleotide sequence ID" value="NZ_LGIA01000014.1"/>
</dbReference>
<organism evidence="1 2">
    <name type="scientific">Sunxiuqinia dokdonensis</name>
    <dbReference type="NCBI Taxonomy" id="1409788"/>
    <lineage>
        <taxon>Bacteria</taxon>
        <taxon>Pseudomonadati</taxon>
        <taxon>Bacteroidota</taxon>
        <taxon>Bacteroidia</taxon>
        <taxon>Marinilabiliales</taxon>
        <taxon>Prolixibacteraceae</taxon>
        <taxon>Sunxiuqinia</taxon>
    </lineage>
</organism>
<proteinExistence type="predicted"/>
<evidence type="ECO:0000313" key="2">
    <source>
        <dbReference type="Proteomes" id="UP000036958"/>
    </source>
</evidence>
<sequence length="106" mass="11393">MATLTEPRQRDFVSQFILLVTNNSEELIAAGYDPAELLAKLQQELDGANAAEAAQSDAEIAAKNATIAAQETLAQAYISTSNAVELVAGLLGKNHNLVKEIRKLRK</sequence>
<dbReference type="Proteomes" id="UP000036958">
    <property type="component" value="Unassembled WGS sequence"/>
</dbReference>
<protein>
    <submittedName>
        <fullName evidence="1">Uncharacterized protein</fullName>
    </submittedName>
</protein>